<dbReference type="PANTHER" id="PTHR15157:SF5">
    <property type="entry name" value="UV RADIATION RESISTANCE-ASSOCIATED GENE PROTEIN"/>
    <property type="match status" value="1"/>
</dbReference>
<sequence>MSNETENALVVFPAFTQPRIRNITSFQIRNLSPFPLRDSLALAITKPAEQSQFTPYGHHSDDLDLTISKRRPRKISSNSVGTRRSTRSDGSDQLSNSPVLGAIASGREKRPSIQKSEFVEDPSIRRHSTSPSKFRQPRSRKTSMSIMGTRTSAIMFPDTSQEGLESVMDARLVESRLVVTIVPPEQGKNISATPPAATPLRKSKEWSTVRAIGTKAVTGRRSFSARGHETTRISSAKSNGVSNVITHVKSASSASVRRNESSLAAPSVHSPKADSVSAAPMFPSYISPVHRPSTNPIFQFDLNVLDDDSSYLIGHKLMIEAWGKLCKDRSTVNIRDKGKEKQKDSFGQAEWKLINSWDIDVEKLAPLPDEVRIQLLSLTEHLVIPSQAELTYLSPNTLLVTLSPFGQVYYVPLHQGTGVRTQSPELGYSSEPESEIQSQEPEKDVQGVTKELSDGRRRRRRRRDPLHASEYQVTTTTATWQDLSKVVSLQSQVEDAISSLLSVQSEIGKNLKANHFSSFGYEEQQRSTALQDLRDDHLAIQKKSTELKDRIKQRSKDIEERRRMLTSVQQQRVDLTSRRTARDIEIVKARTRLEDLRRRIAPTRVALLSTLATIFPIDLYSPPDLLYTILGVPLPIPVSQREPAPPLSMPTQKNVTEDGVATALGYVAQVVQLIAAYLGKGLVYPVVCIGSKSLIRDNISAMVGPRMFPLFSKGVDAYRFEYGVFLLNKNIDMLMMDRDLRALDMRHTLPNLKNLMLILTYGESVQLPPRRSTESLSISLQELDTSTETEEGIESTTPKGQRYSPLAPDSSTPPTSGATTPNTGHTILDAAKSERPLLGLGSLTDFIRLRYPTSHRARGPSSEEVEEDKNAIASHGKGTEDGPRSGDGHEVLQEARQGDAHTGGEVTEDKHALSVRVLAGNVQAD</sequence>
<evidence type="ECO:0000313" key="6">
    <source>
        <dbReference type="Proteomes" id="UP000054549"/>
    </source>
</evidence>
<dbReference type="PANTHER" id="PTHR15157">
    <property type="entry name" value="UV RADIATION RESISTANCE-ASSOCIATED GENE PROTEIN"/>
    <property type="match status" value="1"/>
</dbReference>
<dbReference type="Pfam" id="PF10186">
    <property type="entry name" value="ATG14"/>
    <property type="match status" value="1"/>
</dbReference>
<dbReference type="GO" id="GO:0000149">
    <property type="term" value="F:SNARE binding"/>
    <property type="evidence" value="ECO:0007669"/>
    <property type="project" value="TreeGrafter"/>
</dbReference>
<keyword evidence="3" id="KW-0175">Coiled coil</keyword>
<evidence type="ECO:0000256" key="1">
    <source>
        <dbReference type="ARBA" id="ARBA00009574"/>
    </source>
</evidence>
<dbReference type="InterPro" id="IPR018791">
    <property type="entry name" value="UV_resistance/autophagy_Atg14"/>
</dbReference>
<dbReference type="Proteomes" id="UP000054549">
    <property type="component" value="Unassembled WGS sequence"/>
</dbReference>
<accession>A0A0C2XM30</accession>
<organism evidence="5 6">
    <name type="scientific">Amanita muscaria (strain Koide BX008)</name>
    <dbReference type="NCBI Taxonomy" id="946122"/>
    <lineage>
        <taxon>Eukaryota</taxon>
        <taxon>Fungi</taxon>
        <taxon>Dikarya</taxon>
        <taxon>Basidiomycota</taxon>
        <taxon>Agaricomycotina</taxon>
        <taxon>Agaricomycetes</taxon>
        <taxon>Agaricomycetidae</taxon>
        <taxon>Agaricales</taxon>
        <taxon>Pluteineae</taxon>
        <taxon>Amanitaceae</taxon>
        <taxon>Amanita</taxon>
    </lineage>
</organism>
<feature type="compositionally biased region" description="Basic and acidic residues" evidence="4">
    <location>
        <begin position="877"/>
        <end position="899"/>
    </location>
</feature>
<proteinExistence type="inferred from homology"/>
<gene>
    <name evidence="5" type="ORF">M378DRAFT_6548</name>
</gene>
<feature type="region of interest" description="Disordered" evidence="4">
    <location>
        <begin position="52"/>
        <end position="143"/>
    </location>
</feature>
<feature type="compositionally biased region" description="Low complexity" evidence="4">
    <location>
        <begin position="810"/>
        <end position="823"/>
    </location>
</feature>
<feature type="region of interest" description="Disordered" evidence="4">
    <location>
        <begin position="251"/>
        <end position="273"/>
    </location>
</feature>
<dbReference type="GO" id="GO:0005768">
    <property type="term" value="C:endosome"/>
    <property type="evidence" value="ECO:0007669"/>
    <property type="project" value="TreeGrafter"/>
</dbReference>
<feature type="compositionally biased region" description="Low complexity" evidence="4">
    <location>
        <begin position="429"/>
        <end position="439"/>
    </location>
</feature>
<dbReference type="STRING" id="946122.A0A0C2XM30"/>
<dbReference type="OrthoDB" id="72772at2759"/>
<dbReference type="GO" id="GO:0032991">
    <property type="term" value="C:protein-containing complex"/>
    <property type="evidence" value="ECO:0007669"/>
    <property type="project" value="UniProtKB-ARBA"/>
</dbReference>
<dbReference type="GO" id="GO:0000323">
    <property type="term" value="C:lytic vacuole"/>
    <property type="evidence" value="ECO:0007669"/>
    <property type="project" value="TreeGrafter"/>
</dbReference>
<dbReference type="InParanoid" id="A0A0C2XM30"/>
<feature type="compositionally biased region" description="Polar residues" evidence="4">
    <location>
        <begin position="774"/>
        <end position="784"/>
    </location>
</feature>
<keyword evidence="6" id="KW-1185">Reference proteome</keyword>
<dbReference type="AlphaFoldDB" id="A0A0C2XM30"/>
<evidence type="ECO:0000256" key="2">
    <source>
        <dbReference type="ARBA" id="ARBA00013807"/>
    </source>
</evidence>
<feature type="region of interest" description="Disordered" evidence="4">
    <location>
        <begin position="421"/>
        <end position="470"/>
    </location>
</feature>
<feature type="compositionally biased region" description="Basic and acidic residues" evidence="4">
    <location>
        <begin position="440"/>
        <end position="455"/>
    </location>
</feature>
<dbReference type="GO" id="GO:0035493">
    <property type="term" value="P:SNARE complex assembly"/>
    <property type="evidence" value="ECO:0007669"/>
    <property type="project" value="TreeGrafter"/>
</dbReference>
<feature type="region of interest" description="Disordered" evidence="4">
    <location>
        <begin position="770"/>
        <end position="825"/>
    </location>
</feature>
<comment type="similarity">
    <text evidence="1">Belongs to the ATG14 family.</text>
</comment>
<feature type="region of interest" description="Disordered" evidence="4">
    <location>
        <begin position="854"/>
        <end position="912"/>
    </location>
</feature>
<evidence type="ECO:0000256" key="4">
    <source>
        <dbReference type="SAM" id="MobiDB-lite"/>
    </source>
</evidence>
<reference evidence="5 6" key="1">
    <citation type="submission" date="2014-04" db="EMBL/GenBank/DDBJ databases">
        <title>Evolutionary Origins and Diversification of the Mycorrhizal Mutualists.</title>
        <authorList>
            <consortium name="DOE Joint Genome Institute"/>
            <consortium name="Mycorrhizal Genomics Consortium"/>
            <person name="Kohler A."/>
            <person name="Kuo A."/>
            <person name="Nagy L.G."/>
            <person name="Floudas D."/>
            <person name="Copeland A."/>
            <person name="Barry K.W."/>
            <person name="Cichocki N."/>
            <person name="Veneault-Fourrey C."/>
            <person name="LaButti K."/>
            <person name="Lindquist E.A."/>
            <person name="Lipzen A."/>
            <person name="Lundell T."/>
            <person name="Morin E."/>
            <person name="Murat C."/>
            <person name="Riley R."/>
            <person name="Ohm R."/>
            <person name="Sun H."/>
            <person name="Tunlid A."/>
            <person name="Henrissat B."/>
            <person name="Grigoriev I.V."/>
            <person name="Hibbett D.S."/>
            <person name="Martin F."/>
        </authorList>
    </citation>
    <scope>NUCLEOTIDE SEQUENCE [LARGE SCALE GENOMIC DNA]</scope>
    <source>
        <strain evidence="5 6">Koide BX008</strain>
    </source>
</reference>
<protein>
    <recommendedName>
        <fullName evidence="2">Autophagy-related protein 14</fullName>
    </recommendedName>
</protein>
<feature type="compositionally biased region" description="Polar residues" evidence="4">
    <location>
        <begin position="251"/>
        <end position="264"/>
    </location>
</feature>
<name>A0A0C2XM30_AMAMK</name>
<evidence type="ECO:0000256" key="3">
    <source>
        <dbReference type="ARBA" id="ARBA00023054"/>
    </source>
</evidence>
<dbReference type="EMBL" id="KN818223">
    <property type="protein sequence ID" value="KIL70586.1"/>
    <property type="molecule type" value="Genomic_DNA"/>
</dbReference>
<evidence type="ECO:0000313" key="5">
    <source>
        <dbReference type="EMBL" id="KIL70586.1"/>
    </source>
</evidence>
<dbReference type="HOGENOM" id="CLU_011081_0_0_1"/>